<comment type="caution">
    <text evidence="3">The sequence shown here is derived from an EMBL/GenBank/DDBJ whole genome shotgun (WGS) entry which is preliminary data.</text>
</comment>
<feature type="signal peptide" evidence="1">
    <location>
        <begin position="1"/>
        <end position="23"/>
    </location>
</feature>
<evidence type="ECO:0000313" key="3">
    <source>
        <dbReference type="EMBL" id="NOJ71195.1"/>
    </source>
</evidence>
<protein>
    <recommendedName>
        <fullName evidence="2">Copper amine oxidase-like N-terminal domain-containing protein</fullName>
    </recommendedName>
</protein>
<sequence>MKKCIALLMAVTLAFGVGSNVLAKESAPPADTEQRTLDAAKMYRVSHELIVDLNSGQAVLDGKSLSLDKPIMKNGRVFVPLRTLRATEAVKVLKFDASSQQVQVVMNSELKPPFEQLFFRIGSDKVYMENGSALPDVTIAQPFVAKGVTYIPIQALTYLGITPATANQKVSLKWSNKVIELLKPKWETDKDSTTFTMLYQKDMNTPSIATALSGGGWVGGNDHAKVLKKDILLDGQKYNRIEFTLPLRPGPNALKITAVSGGEQLISVMRKVSKEGATPVRLSDEGKKYIAFDQSASGYFRIPQGGSIDIAGRVLAGNEKLGALNFTVQQYDDKQALKSNPYKDIKEGKMPIQEQAFKGSVKLQNKGYYLITLYSADNVPAFDRGAWAEIVVEVYK</sequence>
<accession>A0AAP6ZYH2</accession>
<dbReference type="EMBL" id="JABFOR010000011">
    <property type="protein sequence ID" value="NOJ71195.1"/>
    <property type="molecule type" value="Genomic_DNA"/>
</dbReference>
<dbReference type="Proteomes" id="UP000552038">
    <property type="component" value="Unassembled WGS sequence"/>
</dbReference>
<evidence type="ECO:0000313" key="4">
    <source>
        <dbReference type="Proteomes" id="UP000552038"/>
    </source>
</evidence>
<dbReference type="AlphaFoldDB" id="A0AAP6ZYH2"/>
<organism evidence="3 4">
    <name type="scientific">Paenibacillus alvei</name>
    <name type="common">Bacillus alvei</name>
    <dbReference type="NCBI Taxonomy" id="44250"/>
    <lineage>
        <taxon>Bacteria</taxon>
        <taxon>Bacillati</taxon>
        <taxon>Bacillota</taxon>
        <taxon>Bacilli</taxon>
        <taxon>Bacillales</taxon>
        <taxon>Paenibacillaceae</taxon>
        <taxon>Paenibacillus</taxon>
    </lineage>
</organism>
<evidence type="ECO:0000256" key="1">
    <source>
        <dbReference type="SAM" id="SignalP"/>
    </source>
</evidence>
<dbReference type="RefSeq" id="WP_171416745.1">
    <property type="nucleotide sequence ID" value="NZ_JABFOR010000011.1"/>
</dbReference>
<dbReference type="InterPro" id="IPR012854">
    <property type="entry name" value="Cu_amine_oxidase-like_N"/>
</dbReference>
<dbReference type="Pfam" id="PF07833">
    <property type="entry name" value="Cu_amine_oxidN1"/>
    <property type="match status" value="1"/>
</dbReference>
<evidence type="ECO:0000259" key="2">
    <source>
        <dbReference type="Pfam" id="PF07833"/>
    </source>
</evidence>
<gene>
    <name evidence="3" type="ORF">HMI46_11570</name>
</gene>
<name>A0AAP6ZYH2_PAEAL</name>
<feature type="domain" description="Copper amine oxidase-like N-terminal" evidence="2">
    <location>
        <begin position="60"/>
        <end position="161"/>
    </location>
</feature>
<feature type="chain" id="PRO_5042982187" description="Copper amine oxidase-like N-terminal domain-containing protein" evidence="1">
    <location>
        <begin position="24"/>
        <end position="396"/>
    </location>
</feature>
<proteinExistence type="predicted"/>
<keyword evidence="1" id="KW-0732">Signal</keyword>
<reference evidence="3 4" key="1">
    <citation type="submission" date="2020-05" db="EMBL/GenBank/DDBJ databases">
        <title>Whole genome sequencing and identification of novel metabolites from Paenibacillus alvei strain JR949.</title>
        <authorList>
            <person name="Rajendhran J."/>
            <person name="Sree Pranav P."/>
            <person name="Mahalakshmi B."/>
            <person name="Karthikeyan R."/>
        </authorList>
    </citation>
    <scope>NUCLEOTIDE SEQUENCE [LARGE SCALE GENOMIC DNA]</scope>
    <source>
        <strain evidence="3 4">JR949</strain>
    </source>
</reference>